<dbReference type="PANTHER" id="PTHR43731">
    <property type="entry name" value="RHOMBOID PROTEASE"/>
    <property type="match status" value="1"/>
</dbReference>
<dbReference type="GO" id="GO:0004252">
    <property type="term" value="F:serine-type endopeptidase activity"/>
    <property type="evidence" value="ECO:0007669"/>
    <property type="project" value="InterPro"/>
</dbReference>
<evidence type="ECO:0000256" key="2">
    <source>
        <dbReference type="ARBA" id="ARBA00009045"/>
    </source>
</evidence>
<dbReference type="GO" id="GO:0016020">
    <property type="term" value="C:membrane"/>
    <property type="evidence" value="ECO:0007669"/>
    <property type="project" value="UniProtKB-SubCell"/>
</dbReference>
<dbReference type="Gene3D" id="1.20.1540.10">
    <property type="entry name" value="Rhomboid-like"/>
    <property type="match status" value="1"/>
</dbReference>
<feature type="transmembrane region" description="Helical" evidence="7">
    <location>
        <begin position="12"/>
        <end position="36"/>
    </location>
</feature>
<comment type="similarity">
    <text evidence="2">Belongs to the peptidase S54 family.</text>
</comment>
<protein>
    <submittedName>
        <fullName evidence="9">Rhomboid family intramembrane serine protease</fullName>
    </submittedName>
</protein>
<evidence type="ECO:0000256" key="7">
    <source>
        <dbReference type="SAM" id="Phobius"/>
    </source>
</evidence>
<dbReference type="InterPro" id="IPR022764">
    <property type="entry name" value="Peptidase_S54_rhomboid_dom"/>
</dbReference>
<evidence type="ECO:0000256" key="5">
    <source>
        <dbReference type="ARBA" id="ARBA00022989"/>
    </source>
</evidence>
<organism evidence="9 10">
    <name type="scientific">Fulvitalea axinellae</name>
    <dbReference type="NCBI Taxonomy" id="1182444"/>
    <lineage>
        <taxon>Bacteria</taxon>
        <taxon>Pseudomonadati</taxon>
        <taxon>Bacteroidota</taxon>
        <taxon>Cytophagia</taxon>
        <taxon>Cytophagales</taxon>
        <taxon>Persicobacteraceae</taxon>
        <taxon>Fulvitalea</taxon>
    </lineage>
</organism>
<keyword evidence="10" id="KW-1185">Reference proteome</keyword>
<evidence type="ECO:0000259" key="8">
    <source>
        <dbReference type="Pfam" id="PF01694"/>
    </source>
</evidence>
<dbReference type="InterPro" id="IPR050925">
    <property type="entry name" value="Rhomboid_protease_S54"/>
</dbReference>
<keyword evidence="5 7" id="KW-1133">Transmembrane helix</keyword>
<dbReference type="PANTHER" id="PTHR43731:SF14">
    <property type="entry name" value="PRESENILIN-ASSOCIATED RHOMBOID-LIKE PROTEIN, MITOCHONDRIAL"/>
    <property type="match status" value="1"/>
</dbReference>
<feature type="transmembrane region" description="Helical" evidence="7">
    <location>
        <begin position="240"/>
        <end position="258"/>
    </location>
</feature>
<feature type="transmembrane region" description="Helical" evidence="7">
    <location>
        <begin position="56"/>
        <end position="75"/>
    </location>
</feature>
<dbReference type="AlphaFoldDB" id="A0AAU9CKQ7"/>
<dbReference type="Pfam" id="PF01694">
    <property type="entry name" value="Rhomboid"/>
    <property type="match status" value="2"/>
</dbReference>
<evidence type="ECO:0000313" key="9">
    <source>
        <dbReference type="EMBL" id="BDD10768.1"/>
    </source>
</evidence>
<dbReference type="RefSeq" id="WP_338392303.1">
    <property type="nucleotide sequence ID" value="NZ_AP025314.1"/>
</dbReference>
<keyword evidence="6 7" id="KW-0472">Membrane</keyword>
<evidence type="ECO:0000256" key="1">
    <source>
        <dbReference type="ARBA" id="ARBA00004141"/>
    </source>
</evidence>
<feature type="transmembrane region" description="Helical" evidence="7">
    <location>
        <begin position="211"/>
        <end position="228"/>
    </location>
</feature>
<evidence type="ECO:0000256" key="3">
    <source>
        <dbReference type="ARBA" id="ARBA00022692"/>
    </source>
</evidence>
<evidence type="ECO:0000313" key="10">
    <source>
        <dbReference type="Proteomes" id="UP001348817"/>
    </source>
</evidence>
<evidence type="ECO:0000256" key="6">
    <source>
        <dbReference type="ARBA" id="ARBA00023136"/>
    </source>
</evidence>
<comment type="subcellular location">
    <subcellularLocation>
        <location evidence="1">Membrane</location>
        <topology evidence="1">Multi-pass membrane protein</topology>
    </subcellularLocation>
</comment>
<keyword evidence="4" id="KW-0378">Hydrolase</keyword>
<evidence type="ECO:0000256" key="4">
    <source>
        <dbReference type="ARBA" id="ARBA00022801"/>
    </source>
</evidence>
<dbReference type="InterPro" id="IPR035952">
    <property type="entry name" value="Rhomboid-like_sf"/>
</dbReference>
<proteinExistence type="inferred from homology"/>
<dbReference type="Proteomes" id="UP001348817">
    <property type="component" value="Chromosome"/>
</dbReference>
<feature type="transmembrane region" description="Helical" evidence="7">
    <location>
        <begin position="87"/>
        <end position="110"/>
    </location>
</feature>
<reference evidence="9 10" key="1">
    <citation type="submission" date="2021-12" db="EMBL/GenBank/DDBJ databases">
        <title>Genome sequencing of bacteria with rrn-lacking chromosome and rrn-plasmid.</title>
        <authorList>
            <person name="Anda M."/>
            <person name="Iwasaki W."/>
        </authorList>
    </citation>
    <scope>NUCLEOTIDE SEQUENCE [LARGE SCALE GENOMIC DNA]</scope>
    <source>
        <strain evidence="9 10">DSM 100852</strain>
    </source>
</reference>
<keyword evidence="3 7" id="KW-0812">Transmembrane</keyword>
<dbReference type="SUPFAM" id="SSF144091">
    <property type="entry name" value="Rhomboid-like"/>
    <property type="match status" value="1"/>
</dbReference>
<keyword evidence="9" id="KW-0645">Protease</keyword>
<dbReference type="KEGG" id="fax:FUAX_32000"/>
<sequence length="266" mass="30312">MFNNLTPIVKNLLLINVAVFALINLLPSGGALVNWLELHYTFSPGFKPYQFFTYMFTHASFMHLFSNMFGLFMFGPWLEKIWGPKRFLFFYIATGVGAGLLYSGVSYFSIRPMQEAAETFLMNPNPEAFNAFISKFTPDRVYRGLHEFIQQYAGNPESESAIMQAKSYVHELVSYKVNTGTIGASGAIFGILLAFGMLFPETKLMLLIPPIPIKAKYFVLFYGAYELYAGFRANPDDNVAHFAHLSGMLIAYLILRYWRKQNGTYY</sequence>
<feature type="transmembrane region" description="Helical" evidence="7">
    <location>
        <begin position="180"/>
        <end position="199"/>
    </location>
</feature>
<dbReference type="EMBL" id="AP025314">
    <property type="protein sequence ID" value="BDD10768.1"/>
    <property type="molecule type" value="Genomic_DNA"/>
</dbReference>
<accession>A0AAU9CKQ7</accession>
<dbReference type="GO" id="GO:0006508">
    <property type="term" value="P:proteolysis"/>
    <property type="evidence" value="ECO:0007669"/>
    <property type="project" value="UniProtKB-KW"/>
</dbReference>
<feature type="domain" description="Peptidase S54 rhomboid" evidence="8">
    <location>
        <begin position="170"/>
        <end position="256"/>
    </location>
</feature>
<gene>
    <name evidence="9" type="ORF">FUAX_32000</name>
</gene>
<feature type="domain" description="Peptidase S54 rhomboid" evidence="8">
    <location>
        <begin position="48"/>
        <end position="105"/>
    </location>
</feature>
<name>A0AAU9CKQ7_9BACT</name>